<dbReference type="EMBL" id="GBRD01001552">
    <property type="protein sequence ID" value="JAG64269.1"/>
    <property type="molecule type" value="Transcribed_RNA"/>
</dbReference>
<dbReference type="InterPro" id="IPR003323">
    <property type="entry name" value="OTU_dom"/>
</dbReference>
<dbReference type="AlphaFoldDB" id="A0A0A9XMI4"/>
<accession>A0A0A9XMI4</accession>
<dbReference type="GO" id="GO:0016579">
    <property type="term" value="P:protein deubiquitination"/>
    <property type="evidence" value="ECO:0007669"/>
    <property type="project" value="TreeGrafter"/>
</dbReference>
<dbReference type="PANTHER" id="PTHR12419">
    <property type="entry name" value="OTU DOMAIN CONTAINING PROTEIN"/>
    <property type="match status" value="1"/>
</dbReference>
<evidence type="ECO:0000259" key="1">
    <source>
        <dbReference type="PROSITE" id="PS50802"/>
    </source>
</evidence>
<sequence length="308" mass="35666">MVESKTTFEDALTEVSSQTKRSKRILKNRNSRLEPPVLKVLDSRKKRVMSQNDSDDDFEIVCCIDAIKWFYPIDKNWQRSKGEKFQLSLKKELDFKYEDPVPATAPMEIYEIEGDGNCYFRCLSYLITGTDKSHRILRQKLVKFMRENEKMVEGLGGRNYLDKSLMWTEGMWPTEVEIYVSACMLDTDIYTYMDGKWLRFSSSGKLEISDKVDRAIYLQNKENVHYDVVVQVQEPKLLPPSRVYGSTRSGKRKLQPVTIDVEKIVESTPPVALEIPSVSTDTQTLDLPRIPFGPKRRLDISVLNDIIL</sequence>
<reference evidence="5" key="3">
    <citation type="submission" date="2014-09" db="EMBL/GenBank/DDBJ databases">
        <authorList>
            <person name="Magalhaes I.L.F."/>
            <person name="Oliveira U."/>
            <person name="Santos F.R."/>
            <person name="Vidigal T.H.D.A."/>
            <person name="Brescovit A.D."/>
            <person name="Santos A.J."/>
        </authorList>
    </citation>
    <scope>NUCLEOTIDE SEQUENCE</scope>
</reference>
<dbReference type="InterPro" id="IPR038765">
    <property type="entry name" value="Papain-like_cys_pep_sf"/>
</dbReference>
<feature type="domain" description="OTU" evidence="1">
    <location>
        <begin position="107"/>
        <end position="232"/>
    </location>
</feature>
<dbReference type="EMBL" id="GBHO01023586">
    <property type="protein sequence ID" value="JAG20018.1"/>
    <property type="molecule type" value="Transcribed_RNA"/>
</dbReference>
<organism evidence="2">
    <name type="scientific">Lygus hesperus</name>
    <name type="common">Western plant bug</name>
    <dbReference type="NCBI Taxonomy" id="30085"/>
    <lineage>
        <taxon>Eukaryota</taxon>
        <taxon>Metazoa</taxon>
        <taxon>Ecdysozoa</taxon>
        <taxon>Arthropoda</taxon>
        <taxon>Hexapoda</taxon>
        <taxon>Insecta</taxon>
        <taxon>Pterygota</taxon>
        <taxon>Neoptera</taxon>
        <taxon>Paraneoptera</taxon>
        <taxon>Hemiptera</taxon>
        <taxon>Heteroptera</taxon>
        <taxon>Panheteroptera</taxon>
        <taxon>Cimicomorpha</taxon>
        <taxon>Miridae</taxon>
        <taxon>Mirini</taxon>
        <taxon>Lygus</taxon>
    </lineage>
</organism>
<evidence type="ECO:0000313" key="3">
    <source>
        <dbReference type="EMBL" id="JAG20019.1"/>
    </source>
</evidence>
<dbReference type="SUPFAM" id="SSF54001">
    <property type="entry name" value="Cysteine proteinases"/>
    <property type="match status" value="1"/>
</dbReference>
<dbReference type="CDD" id="cd22755">
    <property type="entry name" value="OTU_CeDUB-like"/>
    <property type="match status" value="1"/>
</dbReference>
<dbReference type="EMBL" id="GBHO01023584">
    <property type="protein sequence ID" value="JAG20020.1"/>
    <property type="molecule type" value="Transcribed_RNA"/>
</dbReference>
<dbReference type="GO" id="GO:0004843">
    <property type="term" value="F:cysteine-type deubiquitinase activity"/>
    <property type="evidence" value="ECO:0007669"/>
    <property type="project" value="TreeGrafter"/>
</dbReference>
<evidence type="ECO:0000313" key="4">
    <source>
        <dbReference type="EMBL" id="JAG20020.1"/>
    </source>
</evidence>
<gene>
    <name evidence="2" type="primary">OTUD1_0</name>
    <name evidence="3" type="synonym">OTUD1_1</name>
    <name evidence="4" type="synonym">OTUD1_2</name>
    <name evidence="2" type="ORF">CM83_46956</name>
    <name evidence="3" type="ORF">CM83_46957</name>
    <name evidence="4" type="ORF">CM83_46958</name>
</gene>
<protein>
    <submittedName>
        <fullName evidence="2">OTU domain-containing protein 1</fullName>
    </submittedName>
</protein>
<dbReference type="InterPro" id="IPR050704">
    <property type="entry name" value="Peptidase_C85-like"/>
</dbReference>
<dbReference type="PROSITE" id="PS50802">
    <property type="entry name" value="OTU"/>
    <property type="match status" value="1"/>
</dbReference>
<dbReference type="Gene3D" id="3.90.70.80">
    <property type="match status" value="1"/>
</dbReference>
<proteinExistence type="predicted"/>
<name>A0A0A9XMI4_LYGHE</name>
<evidence type="ECO:0000313" key="2">
    <source>
        <dbReference type="EMBL" id="JAG20018.1"/>
    </source>
</evidence>
<reference evidence="2" key="1">
    <citation type="journal article" date="2014" name="PLoS ONE">
        <title>Transcriptome-Based Identification of ABC Transporters in the Western Tarnished Plant Bug Lygus hesperus.</title>
        <authorList>
            <person name="Hull J.J."/>
            <person name="Chaney K."/>
            <person name="Geib S.M."/>
            <person name="Fabrick J.A."/>
            <person name="Brent C.S."/>
            <person name="Walsh D."/>
            <person name="Lavine L.C."/>
        </authorList>
    </citation>
    <scope>NUCLEOTIDE SEQUENCE</scope>
</reference>
<reference evidence="2" key="2">
    <citation type="submission" date="2014-07" db="EMBL/GenBank/DDBJ databases">
        <authorList>
            <person name="Hull J."/>
        </authorList>
    </citation>
    <scope>NUCLEOTIDE SEQUENCE</scope>
</reference>
<dbReference type="PANTHER" id="PTHR12419:SF7">
    <property type="entry name" value="OTU DOMAIN-CONTAINING PROTEIN 3"/>
    <property type="match status" value="1"/>
</dbReference>
<evidence type="ECO:0000313" key="5">
    <source>
        <dbReference type="EMBL" id="JAG64269.1"/>
    </source>
</evidence>
<dbReference type="EMBL" id="GBHO01023585">
    <property type="protein sequence ID" value="JAG20019.1"/>
    <property type="molecule type" value="Transcribed_RNA"/>
</dbReference>